<protein>
    <recommendedName>
        <fullName evidence="3">Tetratricopeptide repeat protein</fullName>
    </recommendedName>
</protein>
<proteinExistence type="predicted"/>
<dbReference type="EMBL" id="SMKI01000079">
    <property type="protein sequence ID" value="TDC76319.1"/>
    <property type="molecule type" value="Genomic_DNA"/>
</dbReference>
<organism evidence="1 2">
    <name type="scientific">Streptomyces hainanensis</name>
    <dbReference type="NCBI Taxonomy" id="402648"/>
    <lineage>
        <taxon>Bacteria</taxon>
        <taxon>Bacillati</taxon>
        <taxon>Actinomycetota</taxon>
        <taxon>Actinomycetes</taxon>
        <taxon>Kitasatosporales</taxon>
        <taxon>Streptomycetaceae</taxon>
        <taxon>Streptomyces</taxon>
    </lineage>
</organism>
<evidence type="ECO:0008006" key="3">
    <source>
        <dbReference type="Google" id="ProtNLM"/>
    </source>
</evidence>
<evidence type="ECO:0000313" key="2">
    <source>
        <dbReference type="Proteomes" id="UP000295345"/>
    </source>
</evidence>
<accession>A0A4R4TQD6</accession>
<name>A0A4R4TQD6_9ACTN</name>
<keyword evidence="2" id="KW-1185">Reference proteome</keyword>
<gene>
    <name evidence="1" type="ORF">E1283_10010</name>
</gene>
<dbReference type="Proteomes" id="UP000295345">
    <property type="component" value="Unassembled WGS sequence"/>
</dbReference>
<dbReference type="OrthoDB" id="7171245at2"/>
<dbReference type="RefSeq" id="WP_132817591.1">
    <property type="nucleotide sequence ID" value="NZ_SMKI01000079.1"/>
</dbReference>
<evidence type="ECO:0000313" key="1">
    <source>
        <dbReference type="EMBL" id="TDC76319.1"/>
    </source>
</evidence>
<comment type="caution">
    <text evidence="1">The sequence shown here is derived from an EMBL/GenBank/DDBJ whole genome shotgun (WGS) entry which is preliminary data.</text>
</comment>
<sequence>MGVLSAAWRRLLPRETPLPAELRRAVSGRDWPTVQGYLEAVTGRERELLLSVLAQSPKVRELISGVVADDETPSVALLLSGVCHLQLAHEAGGGHCGRCAPSPEQGPDLNELGVAEQQLVAVAEREPEWPEARFARYVVATVRGVELAESRPLFDEVVRLAPGHVGAHHTYLDQLIPRHGGTEEEMHAFAYGAMTHTPGASPLGVLVPVAHMESLTAEGVHGCGYLRNPLIARQLHDAADRSVRHPDYRRGPDWVWEHNVFAMMFSLTGERAAARDMFRALGGRLTVAPWHRFQGNPRRAHRRARHRSGVWF</sequence>
<dbReference type="AlphaFoldDB" id="A0A4R4TQD6"/>
<reference evidence="1 2" key="1">
    <citation type="submission" date="2019-03" db="EMBL/GenBank/DDBJ databases">
        <title>Draft genome sequences of novel Actinobacteria.</title>
        <authorList>
            <person name="Sahin N."/>
            <person name="Ay H."/>
            <person name="Saygin H."/>
        </authorList>
    </citation>
    <scope>NUCLEOTIDE SEQUENCE [LARGE SCALE GENOMIC DNA]</scope>
    <source>
        <strain evidence="1 2">DSM 41900</strain>
    </source>
</reference>